<accession>A0A3N6PDN5</accession>
<proteinExistence type="predicted"/>
<keyword evidence="2" id="KW-1185">Reference proteome</keyword>
<comment type="caution">
    <text evidence="1">The sequence shown here is derived from an EMBL/GenBank/DDBJ whole genome shotgun (WGS) entry which is preliminary data.</text>
</comment>
<reference evidence="1 2" key="1">
    <citation type="journal article" date="2018" name="ACS Chem. Biol.">
        <title>Ketoreductase domain dysfunction expands chemodiversity: malyngamide biosynthesis in the cyanobacterium Okeania hirsuta.</title>
        <authorList>
            <person name="Moss N.A."/>
            <person name="Leao T."/>
            <person name="Rankin M."/>
            <person name="McCullough T.M."/>
            <person name="Qu P."/>
            <person name="Korobeynikov A."/>
            <person name="Smith J.L."/>
            <person name="Gerwick L."/>
            <person name="Gerwick W.H."/>
        </authorList>
    </citation>
    <scope>NUCLEOTIDE SEQUENCE [LARGE SCALE GENOMIC DNA]</scope>
    <source>
        <strain evidence="1 2">PAB10Feb10-1</strain>
    </source>
</reference>
<evidence type="ECO:0000313" key="1">
    <source>
        <dbReference type="EMBL" id="RQH43991.1"/>
    </source>
</evidence>
<dbReference type="Proteomes" id="UP000269154">
    <property type="component" value="Unassembled WGS sequence"/>
</dbReference>
<organism evidence="1 2">
    <name type="scientific">Okeania hirsuta</name>
    <dbReference type="NCBI Taxonomy" id="1458930"/>
    <lineage>
        <taxon>Bacteria</taxon>
        <taxon>Bacillati</taxon>
        <taxon>Cyanobacteriota</taxon>
        <taxon>Cyanophyceae</taxon>
        <taxon>Oscillatoriophycideae</taxon>
        <taxon>Oscillatoriales</taxon>
        <taxon>Microcoleaceae</taxon>
        <taxon>Okeania</taxon>
    </lineage>
</organism>
<gene>
    <name evidence="1" type="ORF">D5R40_12215</name>
</gene>
<sequence>MGTKYDELLAKYSSDESLSKVQAITKYFDRQIEAIALIEKSMAETPNIPALLQIKAIKIGAIQAKKSFLLAAESGVNVDLLEAINTEKAKDFKTLIPFKVISLALRRLWLMLKKANCTN</sequence>
<dbReference type="AlphaFoldDB" id="A0A3N6PDN5"/>
<name>A0A3N6PDN5_9CYAN</name>
<protein>
    <submittedName>
        <fullName evidence="1">Uncharacterized protein</fullName>
    </submittedName>
</protein>
<dbReference type="RefSeq" id="WP_124145176.1">
    <property type="nucleotide sequence ID" value="NZ_CAWOKI010000071.1"/>
</dbReference>
<dbReference type="EMBL" id="RCBY01000056">
    <property type="protein sequence ID" value="RQH43991.1"/>
    <property type="molecule type" value="Genomic_DNA"/>
</dbReference>
<evidence type="ECO:0000313" key="2">
    <source>
        <dbReference type="Proteomes" id="UP000269154"/>
    </source>
</evidence>